<sequence>MKDFRTLVPLLGRGDEPETLRHVRVFPSREAEYAAWPEWLHSDARVAWGNAGIPQPYRHQVDAANLIHAGNDTIIATGTASGKSLAYLMPVLDALTRGARVASTPHDATDPADRAAGAEADADVDAEATVLSGGRGEATALYIAPTKALAGDQLTGILELDVPGVRATTYDGDTPPEERRWVRDHANLVLTNPDMLHYGILPNHTRWAPFMRKLTHIVVDEAHFYRGVFGSHVAVLLRRLLRIAEHYGARVRVVGASATSAEPAETFSRLTGRDTQAVTHDTSATGETTVVLWEPPLTDRRGENGVFLRRSLVAETADLMANLVSGHVRTLAFIRSRRGAEAISDSARRLLEEVDESLPRRIAAYRSGYLPQERRALEDALRAGELLGVASTSALELGIDISGLDAVLVAGWPGTRASFFQQIGRAGRGGQDSLATFIAGDDPLDAFLVHNPETMLDSGVEASVFDPANPYVLQPHLAAAAAELPLTVADVGLFGDTALGLVEDLEERGILRRRPSGWFWVHAESAHEFVDLRSVGGGPMQVIDSETGAVIATMDSSQAHYQAHEGAVYLHQGRRYVVDVLDEENHVVVATAAEPDFYTQARDVTSVKVLDVTHQEKWGEIGVHYGDLLVTTRVVSFQRKALVSNEILSEEPLELEPRELFTKGVWFTIPETRLHSAGVEAGAIPGSLHAAEHAAIGLLPLLVTSDRWDIGGVSTAMHVDTESPTIFVYDGHAGGAGFTERAHAMAPFWLEATREAIRTCECSSGCPSCVQSPKCGNKNNPLDKAGAVALLSEILRLVPAQRKRR</sequence>
<dbReference type="InterPro" id="IPR027417">
    <property type="entry name" value="P-loop_NTPase"/>
</dbReference>
<dbReference type="SUPFAM" id="SSF52540">
    <property type="entry name" value="P-loop containing nucleoside triphosphate hydrolases"/>
    <property type="match status" value="1"/>
</dbReference>
<evidence type="ECO:0000259" key="3">
    <source>
        <dbReference type="PROSITE" id="PS51192"/>
    </source>
</evidence>
<dbReference type="PANTHER" id="PTHR47957:SF3">
    <property type="entry name" value="ATP-DEPENDENT HELICASE HRQ1"/>
    <property type="match status" value="1"/>
</dbReference>
<proteinExistence type="predicted"/>
<dbReference type="Pfam" id="PF09369">
    <property type="entry name" value="MZB"/>
    <property type="match status" value="1"/>
</dbReference>
<evidence type="ECO:0000259" key="4">
    <source>
        <dbReference type="PROSITE" id="PS51194"/>
    </source>
</evidence>
<dbReference type="CDD" id="cd18797">
    <property type="entry name" value="SF2_C_Hrq"/>
    <property type="match status" value="1"/>
</dbReference>
<gene>
    <name evidence="5" type="ORF">CAY35_02050</name>
</gene>
<dbReference type="PANTHER" id="PTHR47957">
    <property type="entry name" value="ATP-DEPENDENT HELICASE HRQ1"/>
    <property type="match status" value="1"/>
</dbReference>
<keyword evidence="1" id="KW-0547">Nucleotide-binding</keyword>
<dbReference type="Pfam" id="PF00270">
    <property type="entry name" value="DEAD"/>
    <property type="match status" value="1"/>
</dbReference>
<dbReference type="GO" id="GO:0004386">
    <property type="term" value="F:helicase activity"/>
    <property type="evidence" value="ECO:0007669"/>
    <property type="project" value="UniProtKB-KW"/>
</dbReference>
<dbReference type="InterPro" id="IPR055227">
    <property type="entry name" value="HRQ1_WHD"/>
</dbReference>
<reference evidence="5 6" key="1">
    <citation type="submission" date="2018-05" db="EMBL/GenBank/DDBJ databases">
        <title>Draft Genome Sequence of Arthrobacter cumminsii IME1328, Isolated from a Patient Who Suffered from Foot Ulcers in China.</title>
        <authorList>
            <person name="Li M."/>
            <person name="Jiang Z."/>
            <person name="Sun Q."/>
            <person name="Tong Y."/>
        </authorList>
    </citation>
    <scope>NUCLEOTIDE SEQUENCE [LARGE SCALE GENOMIC DNA]</scope>
    <source>
        <strain evidence="5 6">IME1328</strain>
    </source>
</reference>
<evidence type="ECO:0000313" key="5">
    <source>
        <dbReference type="EMBL" id="PWI28254.1"/>
    </source>
</evidence>
<comment type="caution">
    <text evidence="5">The sequence shown here is derived from an EMBL/GenBank/DDBJ whole genome shotgun (WGS) entry which is preliminary data.</text>
</comment>
<dbReference type="Pfam" id="PF00271">
    <property type="entry name" value="Helicase_C"/>
    <property type="match status" value="1"/>
</dbReference>
<dbReference type="InterPro" id="IPR018973">
    <property type="entry name" value="MZB"/>
</dbReference>
<keyword evidence="6" id="KW-1185">Reference proteome</keyword>
<dbReference type="Proteomes" id="UP000245514">
    <property type="component" value="Unassembled WGS sequence"/>
</dbReference>
<dbReference type="InterPro" id="IPR022307">
    <property type="entry name" value="Helicase_put_actinobac"/>
</dbReference>
<dbReference type="PROSITE" id="PS51194">
    <property type="entry name" value="HELICASE_CTER"/>
    <property type="match status" value="1"/>
</dbReference>
<evidence type="ECO:0000256" key="1">
    <source>
        <dbReference type="ARBA" id="ARBA00022741"/>
    </source>
</evidence>
<dbReference type="RefSeq" id="WP_109303124.1">
    <property type="nucleotide sequence ID" value="NZ_QFWG01000002.1"/>
</dbReference>
<dbReference type="InterPro" id="IPR014001">
    <property type="entry name" value="Helicase_ATP-bd"/>
</dbReference>
<evidence type="ECO:0000313" key="6">
    <source>
        <dbReference type="Proteomes" id="UP000245514"/>
    </source>
</evidence>
<dbReference type="Gene3D" id="3.40.50.300">
    <property type="entry name" value="P-loop containing nucleotide triphosphate hydrolases"/>
    <property type="match status" value="2"/>
</dbReference>
<dbReference type="InterPro" id="IPR001650">
    <property type="entry name" value="Helicase_C-like"/>
</dbReference>
<dbReference type="Pfam" id="PF22982">
    <property type="entry name" value="WHD_HRQ1"/>
    <property type="match status" value="1"/>
</dbReference>
<keyword evidence="5" id="KW-0347">Helicase</keyword>
<dbReference type="EMBL" id="QFWG01000002">
    <property type="protein sequence ID" value="PWI28254.1"/>
    <property type="molecule type" value="Genomic_DNA"/>
</dbReference>
<dbReference type="SMART" id="SM00490">
    <property type="entry name" value="HELICc"/>
    <property type="match status" value="1"/>
</dbReference>
<feature type="domain" description="Helicase ATP-binding" evidence="3">
    <location>
        <begin position="64"/>
        <end position="278"/>
    </location>
</feature>
<dbReference type="SMART" id="SM00487">
    <property type="entry name" value="DEXDc"/>
    <property type="match status" value="1"/>
</dbReference>
<dbReference type="CDD" id="cd17923">
    <property type="entry name" value="DEXHc_Hrq1-like"/>
    <property type="match status" value="1"/>
</dbReference>
<dbReference type="PROSITE" id="PS51192">
    <property type="entry name" value="HELICASE_ATP_BIND_1"/>
    <property type="match status" value="1"/>
</dbReference>
<dbReference type="InterPro" id="IPR011545">
    <property type="entry name" value="DEAD/DEAH_box_helicase_dom"/>
</dbReference>
<feature type="domain" description="Helicase C-terminal" evidence="4">
    <location>
        <begin position="315"/>
        <end position="471"/>
    </location>
</feature>
<dbReference type="NCBIfam" id="TIGR03817">
    <property type="entry name" value="DECH_helic"/>
    <property type="match status" value="1"/>
</dbReference>
<keyword evidence="5" id="KW-0378">Hydrolase</keyword>
<evidence type="ECO:0000256" key="2">
    <source>
        <dbReference type="ARBA" id="ARBA00022840"/>
    </source>
</evidence>
<protein>
    <submittedName>
        <fullName evidence="5">Helicase</fullName>
    </submittedName>
</protein>
<accession>A0ABX5L7A3</accession>
<keyword evidence="2" id="KW-0067">ATP-binding</keyword>
<organism evidence="5 6">
    <name type="scientific">Pseudoglutamicibacter cumminsii</name>
    <dbReference type="NCBI Taxonomy" id="156979"/>
    <lineage>
        <taxon>Bacteria</taxon>
        <taxon>Bacillati</taxon>
        <taxon>Actinomycetota</taxon>
        <taxon>Actinomycetes</taxon>
        <taxon>Micrococcales</taxon>
        <taxon>Micrococcaceae</taxon>
        <taxon>Pseudoglutamicibacter</taxon>
    </lineage>
</organism>
<name>A0ABX5L7A3_9MICC</name>